<comment type="caution">
    <text evidence="1">The sequence shown here is derived from an EMBL/GenBank/DDBJ whole genome shotgun (WGS) entry which is preliminary data.</text>
</comment>
<evidence type="ECO:0000313" key="2">
    <source>
        <dbReference type="Proteomes" id="UP000320431"/>
    </source>
</evidence>
<sequence>MSPPPKPPRPAPDPPAGPELRRELVESYGEGPATDPFERWLALMEVVEVLCPRWPTREPRPHYGNMKL</sequence>
<reference evidence="1 2" key="1">
    <citation type="submission" date="2019-10" db="EMBL/GenBank/DDBJ databases">
        <title>Lysobacter alkalisoli sp. nov., isolated from saline-alkaline soil.</title>
        <authorList>
            <person name="Sun J.-Q."/>
        </authorList>
    </citation>
    <scope>NUCLEOTIDE SEQUENCE [LARGE SCALE GENOMIC DNA]</scope>
    <source>
        <strain evidence="1 2">KCTC 42381</strain>
    </source>
</reference>
<dbReference type="AlphaFoldDB" id="A0A508ATS1"/>
<accession>A0A508ATS1</accession>
<proteinExistence type="predicted"/>
<protein>
    <submittedName>
        <fullName evidence="1">Uncharacterized protein</fullName>
    </submittedName>
</protein>
<evidence type="ECO:0000313" key="1">
    <source>
        <dbReference type="EMBL" id="KAB8193912.1"/>
    </source>
</evidence>
<name>A0A508ATS1_9GAMM</name>
<dbReference type="EMBL" id="VICD02000086">
    <property type="protein sequence ID" value="KAB8193912.1"/>
    <property type="molecule type" value="Genomic_DNA"/>
</dbReference>
<organism evidence="1 2">
    <name type="scientific">Marilutibacter maris</name>
    <dbReference type="NCBI Taxonomy" id="1605891"/>
    <lineage>
        <taxon>Bacteria</taxon>
        <taxon>Pseudomonadati</taxon>
        <taxon>Pseudomonadota</taxon>
        <taxon>Gammaproteobacteria</taxon>
        <taxon>Lysobacterales</taxon>
        <taxon>Lysobacteraceae</taxon>
        <taxon>Marilutibacter</taxon>
    </lineage>
</organism>
<dbReference type="Proteomes" id="UP000320431">
    <property type="component" value="Unassembled WGS sequence"/>
</dbReference>
<gene>
    <name evidence="1" type="ORF">FKV24_006115</name>
</gene>